<feature type="chain" id="PRO_5045206688" evidence="1">
    <location>
        <begin position="21"/>
        <end position="236"/>
    </location>
</feature>
<evidence type="ECO:0000313" key="3">
    <source>
        <dbReference type="Proteomes" id="UP000719267"/>
    </source>
</evidence>
<accession>A0ABS6W215</accession>
<gene>
    <name evidence="2" type="ORF">KW502_07250</name>
</gene>
<dbReference type="InterPro" id="IPR005901">
    <property type="entry name" value="GLPGLI"/>
</dbReference>
<name>A0ABS6W215_9FLAO</name>
<keyword evidence="3" id="KW-1185">Reference proteome</keyword>
<proteinExistence type="predicted"/>
<protein>
    <submittedName>
        <fullName evidence="2">GLPGLI family protein</fullName>
    </submittedName>
</protein>
<dbReference type="Pfam" id="PF09697">
    <property type="entry name" value="Porph_ging"/>
    <property type="match status" value="1"/>
</dbReference>
<dbReference type="NCBIfam" id="TIGR01200">
    <property type="entry name" value="GLPGLI"/>
    <property type="match status" value="1"/>
</dbReference>
<evidence type="ECO:0000313" key="2">
    <source>
        <dbReference type="EMBL" id="MBW2961592.1"/>
    </source>
</evidence>
<reference evidence="2 3" key="1">
    <citation type="submission" date="2021-07" db="EMBL/GenBank/DDBJ databases">
        <title>Mesonia aestuariivivens sp. nov., isolated from a tidal flat.</title>
        <authorList>
            <person name="Kim Y.-O."/>
            <person name="Yoon J.-H."/>
        </authorList>
    </citation>
    <scope>NUCLEOTIDE SEQUENCE [LARGE SCALE GENOMIC DNA]</scope>
    <source>
        <strain evidence="2 3">JHPTF-M18</strain>
    </source>
</reference>
<evidence type="ECO:0000256" key="1">
    <source>
        <dbReference type="SAM" id="SignalP"/>
    </source>
</evidence>
<dbReference type="Proteomes" id="UP000719267">
    <property type="component" value="Unassembled WGS sequence"/>
</dbReference>
<feature type="signal peptide" evidence="1">
    <location>
        <begin position="1"/>
        <end position="20"/>
    </location>
</feature>
<dbReference type="EMBL" id="JAHWDF010000006">
    <property type="protein sequence ID" value="MBW2961592.1"/>
    <property type="molecule type" value="Genomic_DNA"/>
</dbReference>
<keyword evidence="1" id="KW-0732">Signal</keyword>
<organism evidence="2 3">
    <name type="scientific">Mesonia aestuariivivens</name>
    <dbReference type="NCBI Taxonomy" id="2796128"/>
    <lineage>
        <taxon>Bacteria</taxon>
        <taxon>Pseudomonadati</taxon>
        <taxon>Bacteroidota</taxon>
        <taxon>Flavobacteriia</taxon>
        <taxon>Flavobacteriales</taxon>
        <taxon>Flavobacteriaceae</taxon>
        <taxon>Mesonia</taxon>
    </lineage>
</organism>
<dbReference type="RefSeq" id="WP_219039883.1">
    <property type="nucleotide sequence ID" value="NZ_JAHWDF010000006.1"/>
</dbReference>
<sequence>MKKIKIFVCLFLLISSFINAQNISVTYKETMVKNPIDTSNIDPGDYKMVMFKEMEKVKNAVKNVSYSLKANQTECLFEVFNFMENDGNKSLENAILASSADGKFYSNKLDQLYFWQVNNGSKYYRILNTDKIEGWKITKQSKKIGKYICYKATNKILLNNKLPIEVIAWFTPEVPYSFGPKGYGGLPGLIIALNERGFYFYAEKIKFHDSKLNIDKPQKGKLVTPDEYDDQTQIGF</sequence>
<comment type="caution">
    <text evidence="2">The sequence shown here is derived from an EMBL/GenBank/DDBJ whole genome shotgun (WGS) entry which is preliminary data.</text>
</comment>